<feature type="compositionally biased region" description="Pro residues" evidence="1">
    <location>
        <begin position="196"/>
        <end position="214"/>
    </location>
</feature>
<reference evidence="3 4" key="1">
    <citation type="submission" date="2016-10" db="EMBL/GenBank/DDBJ databases">
        <authorList>
            <person name="de Groot N.N."/>
        </authorList>
    </citation>
    <scope>NUCLEOTIDE SEQUENCE [LARGE SCALE GENOMIC DNA]</scope>
    <source>
        <strain evidence="3 4">DSM 17890</strain>
    </source>
</reference>
<feature type="region of interest" description="Disordered" evidence="1">
    <location>
        <begin position="109"/>
        <end position="243"/>
    </location>
</feature>
<gene>
    <name evidence="3" type="ORF">SAMN05444336_102460</name>
</gene>
<accession>A0A1H2WQI7</accession>
<feature type="region of interest" description="Disordered" evidence="1">
    <location>
        <begin position="64"/>
        <end position="95"/>
    </location>
</feature>
<dbReference type="Pfam" id="PF06904">
    <property type="entry name" value="Extensin-like_C"/>
    <property type="match status" value="1"/>
</dbReference>
<protein>
    <submittedName>
        <fullName evidence="3">Uncharacterized conserved protein</fullName>
    </submittedName>
</protein>
<dbReference type="PRINTS" id="PR01217">
    <property type="entry name" value="PRICHEXTENSN"/>
</dbReference>
<dbReference type="EMBL" id="FNMZ01000002">
    <property type="protein sequence ID" value="SDW82825.1"/>
    <property type="molecule type" value="Genomic_DNA"/>
</dbReference>
<feature type="compositionally biased region" description="Low complexity" evidence="1">
    <location>
        <begin position="80"/>
        <end position="95"/>
    </location>
</feature>
<feature type="compositionally biased region" description="Basic and acidic residues" evidence="1">
    <location>
        <begin position="147"/>
        <end position="156"/>
    </location>
</feature>
<dbReference type="InterPro" id="IPR009683">
    <property type="entry name" value="Extensin-like_C"/>
</dbReference>
<evidence type="ECO:0000259" key="2">
    <source>
        <dbReference type="Pfam" id="PF06904"/>
    </source>
</evidence>
<feature type="compositionally biased region" description="Low complexity" evidence="1">
    <location>
        <begin position="131"/>
        <end position="144"/>
    </location>
</feature>
<name>A0A1H2WQI7_9RHOB</name>
<dbReference type="AlphaFoldDB" id="A0A1H2WQI7"/>
<feature type="domain" description="Extensin-like C-terminal" evidence="2">
    <location>
        <begin position="255"/>
        <end position="412"/>
    </location>
</feature>
<proteinExistence type="predicted"/>
<dbReference type="STRING" id="356660.SAMN05444336_102460"/>
<evidence type="ECO:0000313" key="4">
    <source>
        <dbReference type="Proteomes" id="UP000199118"/>
    </source>
</evidence>
<sequence length="412" mass="42701">MPLTRRTGAMPLTRRTGAMPLTRRSGAMPLTRRSGAMPLTRRPGAALAVALLLCVAPDGLARAQPTTAAAPPSRPALDLPAHTPEANPEAHAPEANPAGALYAAPEHGLAEDAPEPPSITEPGQHGEDGPDPSSAAPSSADAAPENLADHPAERDPAATVAPTPRPAPPTGLRAAQAGRETRPPAPRASAGILPAIAPPPRPAPPSARPAPDPGPRSASVAPPPPALTPSPPPDPRASDKGLCGDWRLKGEIIPAVEGPGLCGIPQPVRVTEVLGVRLQPAARLNCRAARTLASWMERGPVRMAPRALGAPLAAMRIGGTYSCRTRNSVKGAKLSEHSVGNAIDVMAFRLRDGREISPLRGWRKGEAGAFLLQAWRAACGPFGTVLGPDSDEHHRDHFHLDIAAHSNGPYCR</sequence>
<dbReference type="Proteomes" id="UP000199118">
    <property type="component" value="Unassembled WGS sequence"/>
</dbReference>
<keyword evidence="4" id="KW-1185">Reference proteome</keyword>
<evidence type="ECO:0000256" key="1">
    <source>
        <dbReference type="SAM" id="MobiDB-lite"/>
    </source>
</evidence>
<organism evidence="3 4">
    <name type="scientific">Albimonas donghaensis</name>
    <dbReference type="NCBI Taxonomy" id="356660"/>
    <lineage>
        <taxon>Bacteria</taxon>
        <taxon>Pseudomonadati</taxon>
        <taxon>Pseudomonadota</taxon>
        <taxon>Alphaproteobacteria</taxon>
        <taxon>Rhodobacterales</taxon>
        <taxon>Paracoccaceae</taxon>
        <taxon>Albimonas</taxon>
    </lineage>
</organism>
<evidence type="ECO:0000313" key="3">
    <source>
        <dbReference type="EMBL" id="SDW82825.1"/>
    </source>
</evidence>
<feature type="compositionally biased region" description="Pro residues" evidence="1">
    <location>
        <begin position="221"/>
        <end position="235"/>
    </location>
</feature>